<dbReference type="Gene3D" id="3.40.50.300">
    <property type="entry name" value="P-loop containing nucleotide triphosphate hydrolases"/>
    <property type="match status" value="1"/>
</dbReference>
<keyword evidence="12" id="KW-1133">Transmembrane helix</keyword>
<feature type="binding site" evidence="8">
    <location>
        <position position="310"/>
    </location>
    <ligand>
        <name>ATP</name>
        <dbReference type="ChEBI" id="CHEBI:30616"/>
    </ligand>
</feature>
<sequence length="600" mass="69927">MFVIIVLLVDNLNKFIHFIHIYAHFVDIVVYKLKFFFNFTYQLSIGLFFNVEKIVVDIVDKSLYNIRNWVFTNLSTSLLITMLVKFITCFFLKNLFFLLLLWIILGILFLFRSFLFLYMNFFLKLHKEFFIHNYYIYIFICFRKNTDRRIFGIMKDNLPQIWEKTLHLIKAELTEVSFNTWIKAIEPISFENDVIVLGTPNDFIKDILNTRYITLISNAIKQVTSQQYVIKIIIPTEDNFKNLDKSNSRSNNRLSTDSLSNLQLNPKYTFDTFVIGNSNRFAHAACVAVAESPAKAYNPLFIYGGVGLGKTHLMNAIGHYILQNNPNTKVAYVSSETFTNELINSIRDDRNVEFRNKYRNVDVLLIDDIQFIAGKESTQEEFFHTFNALRESNKQIIISSDRPPKDIPTLEDRLRTRFEWGLITDIQTPDFETRTAILRKKAQMENIDVSDEVMLFIAKKIQSNIRELEGALIRIVAYSSLTNSEVTLDLASEALKEIFSSKARQLNVPLIKEVISNKFNVKIEDLDSKKRTRAIAYPRQIAMYITRELTDLSLPKIGEEFGGRDHTTVMHAHEKVSNDIKNDPLFKERIEKIMEELKGN</sequence>
<evidence type="ECO:0000256" key="8">
    <source>
        <dbReference type="HAMAP-Rule" id="MF_00377"/>
    </source>
</evidence>
<dbReference type="GO" id="GO:0006270">
    <property type="term" value="P:DNA replication initiation"/>
    <property type="evidence" value="ECO:0007669"/>
    <property type="project" value="UniProtKB-UniRule"/>
</dbReference>
<comment type="function">
    <text evidence="8 10">Plays an essential role in the initiation and regulation of chromosomal replication. ATP-DnaA binds to the origin of replication (oriC) to initiate formation of the DNA replication initiation complex once per cell cycle. Binds the DnaA box (a 9 base pair repeat at the origin) and separates the double-stranded (ds)DNA. Forms a right-handed helical filament on oriC DNA; dsDNA binds to the exterior of the filament while single-stranded (ss)DNA is stabiized in the filament's interior. The ATP-DnaA-oriC complex binds and stabilizes one strand of the AT-rich DNA unwinding element (DUE), permitting loading of DNA polymerase. After initiation quickly degrades to an ADP-DnaA complex that is not apt for DNA replication. Binds acidic phospholipids.</text>
</comment>
<dbReference type="GO" id="GO:0006275">
    <property type="term" value="P:regulation of DNA replication"/>
    <property type="evidence" value="ECO:0007669"/>
    <property type="project" value="UniProtKB-UniRule"/>
</dbReference>
<evidence type="ECO:0000256" key="4">
    <source>
        <dbReference type="ARBA" id="ARBA00022741"/>
    </source>
</evidence>
<dbReference type="InterPro" id="IPR013159">
    <property type="entry name" value="DnaA_C"/>
</dbReference>
<evidence type="ECO:0000313" key="16">
    <source>
        <dbReference type="Proteomes" id="UP000198304"/>
    </source>
</evidence>
<comment type="subunit">
    <text evidence="8">Oligomerizes as a right-handed, spiral filament on DNA at oriC.</text>
</comment>
<dbReference type="GO" id="GO:0008289">
    <property type="term" value="F:lipid binding"/>
    <property type="evidence" value="ECO:0007669"/>
    <property type="project" value="UniProtKB-KW"/>
</dbReference>
<comment type="caution">
    <text evidence="8">Lacks conserved residue(s) required for the propagation of feature annotation.</text>
</comment>
<dbReference type="InterPro" id="IPR038454">
    <property type="entry name" value="DnaA_N_sf"/>
</dbReference>
<dbReference type="SUPFAM" id="SSF52540">
    <property type="entry name" value="P-loop containing nucleoside triphosphate hydrolases"/>
    <property type="match status" value="1"/>
</dbReference>
<feature type="transmembrane region" description="Helical" evidence="12">
    <location>
        <begin position="129"/>
        <end position="146"/>
    </location>
</feature>
<evidence type="ECO:0000256" key="10">
    <source>
        <dbReference type="RuleBase" id="RU000577"/>
    </source>
</evidence>
<dbReference type="Pfam" id="PF00308">
    <property type="entry name" value="Bac_DnaA"/>
    <property type="match status" value="1"/>
</dbReference>
<evidence type="ECO:0000256" key="1">
    <source>
        <dbReference type="ARBA" id="ARBA00006583"/>
    </source>
</evidence>
<evidence type="ECO:0000256" key="3">
    <source>
        <dbReference type="ARBA" id="ARBA00022705"/>
    </source>
</evidence>
<keyword evidence="3 8" id="KW-0235">DNA replication</keyword>
<dbReference type="AlphaFoldDB" id="A0A239FCA3"/>
<dbReference type="Gene3D" id="1.10.8.60">
    <property type="match status" value="1"/>
</dbReference>
<dbReference type="PANTHER" id="PTHR30050">
    <property type="entry name" value="CHROMOSOMAL REPLICATION INITIATOR PROTEIN DNAA"/>
    <property type="match status" value="1"/>
</dbReference>
<feature type="region of interest" description="Domain I, interacts with DnaA modulators" evidence="8">
    <location>
        <begin position="1"/>
        <end position="248"/>
    </location>
</feature>
<keyword evidence="12" id="KW-0472">Membrane</keyword>
<dbReference type="Gene3D" id="1.10.1750.10">
    <property type="match status" value="1"/>
</dbReference>
<dbReference type="InterPro" id="IPR003593">
    <property type="entry name" value="AAA+_ATPase"/>
</dbReference>
<protein>
    <recommendedName>
        <fullName evidence="8 9">Chromosomal replication initiator protein DnaA</fullName>
    </recommendedName>
</protein>
<evidence type="ECO:0000256" key="6">
    <source>
        <dbReference type="ARBA" id="ARBA00023121"/>
    </source>
</evidence>
<dbReference type="NCBIfam" id="TIGR00362">
    <property type="entry name" value="DnaA"/>
    <property type="match status" value="1"/>
</dbReference>
<evidence type="ECO:0000256" key="11">
    <source>
        <dbReference type="RuleBase" id="RU004227"/>
    </source>
</evidence>
<keyword evidence="16" id="KW-1185">Reference proteome</keyword>
<dbReference type="GO" id="GO:0003688">
    <property type="term" value="F:DNA replication origin binding"/>
    <property type="evidence" value="ECO:0007669"/>
    <property type="project" value="UniProtKB-UniRule"/>
</dbReference>
<dbReference type="NCBIfam" id="NF010686">
    <property type="entry name" value="PRK14086.1"/>
    <property type="match status" value="1"/>
</dbReference>
<proteinExistence type="inferred from homology"/>
<dbReference type="CDD" id="cd00009">
    <property type="entry name" value="AAA"/>
    <property type="match status" value="1"/>
</dbReference>
<dbReference type="FunFam" id="3.40.50.300:FF:000150">
    <property type="entry name" value="Chromosomal replication initiator protein DnaA"/>
    <property type="match status" value="1"/>
</dbReference>
<dbReference type="GO" id="GO:0005524">
    <property type="term" value="F:ATP binding"/>
    <property type="evidence" value="ECO:0007669"/>
    <property type="project" value="UniProtKB-UniRule"/>
</dbReference>
<evidence type="ECO:0000313" key="15">
    <source>
        <dbReference type="EMBL" id="SNS54529.1"/>
    </source>
</evidence>
<dbReference type="PROSITE" id="PS01008">
    <property type="entry name" value="DNAA"/>
    <property type="match status" value="1"/>
</dbReference>
<feature type="binding site" evidence="8">
    <location>
        <position position="309"/>
    </location>
    <ligand>
        <name>ATP</name>
        <dbReference type="ChEBI" id="CHEBI:30616"/>
    </ligand>
</feature>
<dbReference type="SMART" id="SM00760">
    <property type="entry name" value="Bac_DnaA_C"/>
    <property type="match status" value="1"/>
</dbReference>
<dbReference type="GO" id="GO:0005886">
    <property type="term" value="C:plasma membrane"/>
    <property type="evidence" value="ECO:0007669"/>
    <property type="project" value="TreeGrafter"/>
</dbReference>
<keyword evidence="7 8" id="KW-0238">DNA-binding</keyword>
<keyword evidence="5 8" id="KW-0067">ATP-binding</keyword>
<dbReference type="InterPro" id="IPR018312">
    <property type="entry name" value="Chromosome_initiator_DnaA_CS"/>
</dbReference>
<reference evidence="15 16" key="1">
    <citation type="submission" date="2017-06" db="EMBL/GenBank/DDBJ databases">
        <authorList>
            <person name="Kim H.J."/>
            <person name="Triplett B.A."/>
        </authorList>
    </citation>
    <scope>NUCLEOTIDE SEQUENCE [LARGE SCALE GENOMIC DNA]</scope>
    <source>
        <strain evidence="15 16">SCA</strain>
    </source>
</reference>
<dbReference type="SMART" id="SM00382">
    <property type="entry name" value="AAA"/>
    <property type="match status" value="1"/>
</dbReference>
<dbReference type="InterPro" id="IPR001957">
    <property type="entry name" value="Chromosome_initiator_DnaA"/>
</dbReference>
<feature type="binding site" evidence="8">
    <location>
        <position position="307"/>
    </location>
    <ligand>
        <name>ATP</name>
        <dbReference type="ChEBI" id="CHEBI:30616"/>
    </ligand>
</feature>
<keyword evidence="12" id="KW-0812">Transmembrane</keyword>
<dbReference type="InterPro" id="IPR024633">
    <property type="entry name" value="DnaA_N_dom"/>
</dbReference>
<evidence type="ECO:0000259" key="13">
    <source>
        <dbReference type="SMART" id="SM00382"/>
    </source>
</evidence>
<dbReference type="Gene3D" id="3.30.300.180">
    <property type="match status" value="1"/>
</dbReference>
<dbReference type="HAMAP" id="MF_00377">
    <property type="entry name" value="DnaA_bact"/>
    <property type="match status" value="1"/>
</dbReference>
<evidence type="ECO:0000259" key="14">
    <source>
        <dbReference type="SMART" id="SM00760"/>
    </source>
</evidence>
<dbReference type="SUPFAM" id="SSF48295">
    <property type="entry name" value="TrpR-like"/>
    <property type="match status" value="1"/>
</dbReference>
<feature type="domain" description="Chromosomal replication initiator DnaA C-terminal" evidence="14">
    <location>
        <begin position="507"/>
        <end position="576"/>
    </location>
</feature>
<feature type="region of interest" description="Domain III, AAA+ region" evidence="8">
    <location>
        <begin position="263"/>
        <end position="479"/>
    </location>
</feature>
<keyword evidence="6 8" id="KW-0446">Lipid-binding</keyword>
<dbReference type="InterPro" id="IPR010921">
    <property type="entry name" value="Trp_repressor/repl_initiator"/>
</dbReference>
<dbReference type="GO" id="GO:0005737">
    <property type="term" value="C:cytoplasm"/>
    <property type="evidence" value="ECO:0007669"/>
    <property type="project" value="UniProtKB-SubCell"/>
</dbReference>
<feature type="transmembrane region" description="Helical" evidence="12">
    <location>
        <begin position="69"/>
        <end position="92"/>
    </location>
</feature>
<dbReference type="InterPro" id="IPR020591">
    <property type="entry name" value="Chromosome_initiator_DnaA-like"/>
</dbReference>
<dbReference type="PRINTS" id="PR00051">
    <property type="entry name" value="DNAA"/>
</dbReference>
<dbReference type="InterPro" id="IPR027417">
    <property type="entry name" value="P-loop_NTPase"/>
</dbReference>
<dbReference type="Pfam" id="PF11638">
    <property type="entry name" value="DnaA_N"/>
    <property type="match status" value="1"/>
</dbReference>
<gene>
    <name evidence="8" type="primary">dnaA</name>
    <name evidence="15" type="ORF">SAMN05446037_1012121</name>
</gene>
<comment type="similarity">
    <text evidence="1 8 11">Belongs to the DnaA family.</text>
</comment>
<evidence type="ECO:0000256" key="12">
    <source>
        <dbReference type="SAM" id="Phobius"/>
    </source>
</evidence>
<dbReference type="FunFam" id="1.10.8.60:FF:000003">
    <property type="entry name" value="Chromosomal replication initiator protein DnaA"/>
    <property type="match status" value="1"/>
</dbReference>
<dbReference type="EMBL" id="FZOJ01000012">
    <property type="protein sequence ID" value="SNS54529.1"/>
    <property type="molecule type" value="Genomic_DNA"/>
</dbReference>
<dbReference type="Pfam" id="PF08299">
    <property type="entry name" value="Bac_DnaA_C"/>
    <property type="match status" value="1"/>
</dbReference>
<evidence type="ECO:0000256" key="9">
    <source>
        <dbReference type="NCBIfam" id="TIGR00362"/>
    </source>
</evidence>
<organism evidence="15 16">
    <name type="scientific">Anaerovirgula multivorans</name>
    <dbReference type="NCBI Taxonomy" id="312168"/>
    <lineage>
        <taxon>Bacteria</taxon>
        <taxon>Bacillati</taxon>
        <taxon>Bacillota</taxon>
        <taxon>Clostridia</taxon>
        <taxon>Peptostreptococcales</taxon>
        <taxon>Natronincolaceae</taxon>
        <taxon>Anaerovirgula</taxon>
    </lineage>
</organism>
<dbReference type="PANTHER" id="PTHR30050:SF2">
    <property type="entry name" value="CHROMOSOMAL REPLICATION INITIATOR PROTEIN DNAA"/>
    <property type="match status" value="1"/>
</dbReference>
<name>A0A239FCA3_9FIRM</name>
<evidence type="ECO:0000256" key="5">
    <source>
        <dbReference type="ARBA" id="ARBA00022840"/>
    </source>
</evidence>
<dbReference type="InterPro" id="IPR013317">
    <property type="entry name" value="DnaA_dom"/>
</dbReference>
<accession>A0A239FCA3</accession>
<keyword evidence="4 8" id="KW-0547">Nucleotide-binding</keyword>
<comment type="subcellular location">
    <subcellularLocation>
        <location evidence="8">Cytoplasm</location>
    </subcellularLocation>
</comment>
<feature type="domain" description="AAA+ ATPase" evidence="13">
    <location>
        <begin position="296"/>
        <end position="424"/>
    </location>
</feature>
<keyword evidence="2 8" id="KW-0963">Cytoplasm</keyword>
<dbReference type="CDD" id="cd06571">
    <property type="entry name" value="Bac_DnaA_C"/>
    <property type="match status" value="1"/>
</dbReference>
<dbReference type="Proteomes" id="UP000198304">
    <property type="component" value="Unassembled WGS sequence"/>
</dbReference>
<feature type="region of interest" description="Domain IV, binds dsDNA" evidence="8">
    <location>
        <begin position="480"/>
        <end position="600"/>
    </location>
</feature>
<feature type="transmembrane region" description="Helical" evidence="12">
    <location>
        <begin position="99"/>
        <end position="123"/>
    </location>
</feature>
<evidence type="ECO:0000256" key="2">
    <source>
        <dbReference type="ARBA" id="ARBA00022490"/>
    </source>
</evidence>
<evidence type="ECO:0000256" key="7">
    <source>
        <dbReference type="ARBA" id="ARBA00023125"/>
    </source>
</evidence>
<comment type="domain">
    <text evidence="8">Domain I is involved in oligomerization and binding regulators, domain II is flexibile and of varying length in different bacteria, domain III forms the AAA+ region, while domain IV binds dsDNA.</text>
</comment>
<feature type="binding site" evidence="8">
    <location>
        <position position="311"/>
    </location>
    <ligand>
        <name>ATP</name>
        <dbReference type="ChEBI" id="CHEBI:30616"/>
    </ligand>
</feature>